<dbReference type="InterPro" id="IPR046237">
    <property type="entry name" value="DUF6270"/>
</dbReference>
<proteinExistence type="predicted"/>
<dbReference type="AlphaFoldDB" id="A0A3D8TU56"/>
<keyword evidence="2" id="KW-1185">Reference proteome</keyword>
<gene>
    <name evidence="1" type="ORF">UR08_03130</name>
</gene>
<dbReference type="RefSeq" id="WP_115752206.1">
    <property type="nucleotide sequence ID" value="NZ_LARY01000001.1"/>
</dbReference>
<organism evidence="1 2">
    <name type="scientific">Listeria kieliensis</name>
    <dbReference type="NCBI Taxonomy" id="1621700"/>
    <lineage>
        <taxon>Bacteria</taxon>
        <taxon>Bacillati</taxon>
        <taxon>Bacillota</taxon>
        <taxon>Bacilli</taxon>
        <taxon>Bacillales</taxon>
        <taxon>Listeriaceae</taxon>
        <taxon>Listeria</taxon>
    </lineage>
</organism>
<comment type="caution">
    <text evidence="1">The sequence shown here is derived from an EMBL/GenBank/DDBJ whole genome shotgun (WGS) entry which is preliminary data.</text>
</comment>
<sequence>MKILANKIYTDSAKKEWTISVPKEMIIDEFFAFFKKENETEEIIYPALNYKLLFHEEENHYLITVPHELIAQHSISGATTSWHFGGKANDQFVSIHTDGPLQFKTLPLPKDLYNYRFEFPEAVLTLIAEPKKFSVSLTDLAMDEEMAKFNFKVEADFELSELDAELIFARRANPHLYLYFEQEQAFPVTISSKDGKIEYTLRLADLDTNFLVDNSNNMDALLRFKNDWHTSKREFIQASQAQKKQIDKKVFLKEKPFTSLDAYVTGSSRLSFYFRKELQKEAQLAEFQETPESFQFRFFFKNHLEAPRLVFKRRNKKFRTSEYTLKTEFAIKKKFQSYSLELSKEHLYPLQTYQPNEDWDAFIRSEGMPDFPLFVPNQVTLKSEYHSVDGGKYLVLPQKTALSNFSFQFRKAPSKPGTAKKLVIFGSVSEAPFRTEPYFNPDARSFFEVAFVQKDTSFISLMTEKYPARTTLFSSADFTEIDPTDRENAERDAEKDFFLKLRLAEPDYILLDAFTDVTRPILWLNQHAALTYSKTIEASRLADKIMFERLLTHENTEAFFEEWRKYAKEFLEQLKEFVPEERIILNKGGTTLNYVDANGKVVPYKNKMAIEMKQYFWDRLNNFILSVIPNARVIDFDVKNYTGSSKNPLGHSYATFEEAYYKDFLKEMIYLAETPKH</sequence>
<protein>
    <recommendedName>
        <fullName evidence="3">Teichoic acid biosynthesis protein</fullName>
    </recommendedName>
</protein>
<dbReference type="Proteomes" id="UP000257055">
    <property type="component" value="Unassembled WGS sequence"/>
</dbReference>
<dbReference type="EMBL" id="LARY01000001">
    <property type="protein sequence ID" value="RDX02523.1"/>
    <property type="molecule type" value="Genomic_DNA"/>
</dbReference>
<evidence type="ECO:0000313" key="2">
    <source>
        <dbReference type="Proteomes" id="UP000257055"/>
    </source>
</evidence>
<dbReference type="Pfam" id="PF19786">
    <property type="entry name" value="DUF6270"/>
    <property type="match status" value="1"/>
</dbReference>
<evidence type="ECO:0000313" key="1">
    <source>
        <dbReference type="EMBL" id="RDX02523.1"/>
    </source>
</evidence>
<evidence type="ECO:0008006" key="3">
    <source>
        <dbReference type="Google" id="ProtNLM"/>
    </source>
</evidence>
<accession>A0A3D8TU56</accession>
<reference evidence="2" key="1">
    <citation type="submission" date="2015-04" db="EMBL/GenBank/DDBJ databases">
        <authorList>
            <person name="Schardt J."/>
            <person name="Mueller-Herbst S."/>
            <person name="Scherer S."/>
            <person name="Huptas C."/>
        </authorList>
    </citation>
    <scope>NUCLEOTIDE SEQUENCE [LARGE SCALE GENOMIC DNA]</scope>
    <source>
        <strain evidence="2">Kiel-L1</strain>
    </source>
</reference>
<name>A0A3D8TU56_9LIST</name>